<proteinExistence type="inferred from homology"/>
<dbReference type="CDD" id="cd03193">
    <property type="entry name" value="GST_C_Metaxin"/>
    <property type="match status" value="1"/>
</dbReference>
<dbReference type="PhylomeDB" id="B3RSZ6"/>
<dbReference type="OrthoDB" id="5809458at2759"/>
<feature type="domain" description="Metaxin glutathione S-transferase" evidence="2">
    <location>
        <begin position="182"/>
        <end position="246"/>
    </location>
</feature>
<reference evidence="4 5" key="1">
    <citation type="journal article" date="2008" name="Nature">
        <title>The Trichoplax genome and the nature of placozoans.</title>
        <authorList>
            <person name="Srivastava M."/>
            <person name="Begovic E."/>
            <person name="Chapman J."/>
            <person name="Putnam N.H."/>
            <person name="Hellsten U."/>
            <person name="Kawashima T."/>
            <person name="Kuo A."/>
            <person name="Mitros T."/>
            <person name="Salamov A."/>
            <person name="Carpenter M.L."/>
            <person name="Signorovitch A.Y."/>
            <person name="Moreno M.A."/>
            <person name="Kamm K."/>
            <person name="Grimwood J."/>
            <person name="Schmutz J."/>
            <person name="Shapiro H."/>
            <person name="Grigoriev I.V."/>
            <person name="Buss L.W."/>
            <person name="Schierwater B."/>
            <person name="Dellaporta S.L."/>
            <person name="Rokhsar D.S."/>
        </authorList>
    </citation>
    <scope>NUCLEOTIDE SEQUENCE [LARGE SCALE GENOMIC DNA]</scope>
    <source>
        <strain evidence="4 5">Grell-BS-1999</strain>
    </source>
</reference>
<dbReference type="OMA" id="MEYAERI"/>
<evidence type="ECO:0000256" key="1">
    <source>
        <dbReference type="ARBA" id="ARBA00006475"/>
    </source>
</evidence>
<dbReference type="KEGG" id="tad:TRIADDRAFT_22364"/>
<dbReference type="PANTHER" id="PTHR12289">
    <property type="entry name" value="METAXIN RELATED"/>
    <property type="match status" value="1"/>
</dbReference>
<accession>B3RSZ6</accession>
<dbReference type="Pfam" id="PF17172">
    <property type="entry name" value="GST_N_4"/>
    <property type="match status" value="1"/>
</dbReference>
<dbReference type="Gene3D" id="1.20.1050.10">
    <property type="match status" value="1"/>
</dbReference>
<dbReference type="GO" id="GO:0005737">
    <property type="term" value="C:cytoplasm"/>
    <property type="evidence" value="ECO:0000318"/>
    <property type="project" value="GO_Central"/>
</dbReference>
<dbReference type="HOGENOM" id="CLU_044137_1_2_1"/>
<evidence type="ECO:0000259" key="2">
    <source>
        <dbReference type="Pfam" id="PF17171"/>
    </source>
</evidence>
<evidence type="ECO:0000313" key="4">
    <source>
        <dbReference type="EMBL" id="EDV27136.1"/>
    </source>
</evidence>
<dbReference type="InterPro" id="IPR050931">
    <property type="entry name" value="Mito_Protein_Transport_Metaxin"/>
</dbReference>
<dbReference type="SUPFAM" id="SSF47616">
    <property type="entry name" value="GST C-terminal domain-like"/>
    <property type="match status" value="1"/>
</dbReference>
<sequence length="268" mass="30898">MFKNGSIYRPTAPRRKHYDIPHGKVLLFQVDRNCLVPSLAAFALKLETYLRMANIPYENDYSFTMSSKGKVPWIIVNDKEVADSSFCIEHLSKEFSVDLDRELSSEKKALAQLLTKTMEENTFWATIEQTRIFDAKEEWLDMIDVRPNWRSFFKNQGPQIVSEYMYGHGIGRHSTEEIHHIGKQDLRAFSVILGSKDYFLADTPTTVDACMFGCLANILYATPKSGYCHQLLTTELTNLVDYVERMKEKFWPDWEEITAAAPRGSRGD</sequence>
<dbReference type="InterPro" id="IPR036282">
    <property type="entry name" value="Glutathione-S-Trfase_C_sf"/>
</dbReference>
<dbReference type="SUPFAM" id="SSF52833">
    <property type="entry name" value="Thioredoxin-like"/>
    <property type="match status" value="1"/>
</dbReference>
<dbReference type="AlphaFoldDB" id="B3RSZ6"/>
<evidence type="ECO:0008006" key="6">
    <source>
        <dbReference type="Google" id="ProtNLM"/>
    </source>
</evidence>
<dbReference type="SFLD" id="SFLDG01200">
    <property type="entry name" value="SUF1.1"/>
    <property type="match status" value="1"/>
</dbReference>
<feature type="domain" description="Thioredoxin-like fold" evidence="3">
    <location>
        <begin position="41"/>
        <end position="127"/>
    </location>
</feature>
<dbReference type="RefSeq" id="XP_002111132.1">
    <property type="nucleotide sequence ID" value="XM_002111096.1"/>
</dbReference>
<dbReference type="CTD" id="6752345"/>
<keyword evidence="5" id="KW-1185">Reference proteome</keyword>
<protein>
    <recommendedName>
        <fullName evidence="6">GST N-terminal domain-containing protein</fullName>
    </recommendedName>
</protein>
<dbReference type="InterPro" id="IPR036249">
    <property type="entry name" value="Thioredoxin-like_sf"/>
</dbReference>
<comment type="similarity">
    <text evidence="1">Belongs to the FAX family.</text>
</comment>
<dbReference type="SFLD" id="SFLDS00019">
    <property type="entry name" value="Glutathione_Transferase_(cytos"/>
    <property type="match status" value="1"/>
</dbReference>
<dbReference type="InterPro" id="IPR033468">
    <property type="entry name" value="Metaxin_GST"/>
</dbReference>
<evidence type="ECO:0000313" key="5">
    <source>
        <dbReference type="Proteomes" id="UP000009022"/>
    </source>
</evidence>
<gene>
    <name evidence="4" type="ORF">TRIADDRAFT_22364</name>
</gene>
<dbReference type="SFLD" id="SFLDG01180">
    <property type="entry name" value="SUF1"/>
    <property type="match status" value="1"/>
</dbReference>
<dbReference type="eggNOG" id="KOG4244">
    <property type="taxonomic scope" value="Eukaryota"/>
</dbReference>
<dbReference type="Proteomes" id="UP000009022">
    <property type="component" value="Unassembled WGS sequence"/>
</dbReference>
<dbReference type="EMBL" id="DS985243">
    <property type="protein sequence ID" value="EDV27136.1"/>
    <property type="molecule type" value="Genomic_DNA"/>
</dbReference>
<dbReference type="InParanoid" id="B3RSZ6"/>
<dbReference type="InterPro" id="IPR012336">
    <property type="entry name" value="Thioredoxin-like_fold"/>
</dbReference>
<evidence type="ECO:0000259" key="3">
    <source>
        <dbReference type="Pfam" id="PF17172"/>
    </source>
</evidence>
<dbReference type="InterPro" id="IPR026928">
    <property type="entry name" value="FAX/IsoI-like"/>
</dbReference>
<dbReference type="PANTHER" id="PTHR12289:SF41">
    <property type="entry name" value="FAILED AXON CONNECTIONS-RELATED"/>
    <property type="match status" value="1"/>
</dbReference>
<dbReference type="Pfam" id="PF17171">
    <property type="entry name" value="GST_C_6"/>
    <property type="match status" value="1"/>
</dbReference>
<dbReference type="GeneID" id="6752345"/>
<dbReference type="FunCoup" id="B3RSZ6">
    <property type="interactions" value="1208"/>
</dbReference>
<name>B3RSZ6_TRIAD</name>
<dbReference type="InterPro" id="IPR040079">
    <property type="entry name" value="Glutathione_S-Trfase"/>
</dbReference>
<organism evidence="4 5">
    <name type="scientific">Trichoplax adhaerens</name>
    <name type="common">Trichoplax reptans</name>
    <dbReference type="NCBI Taxonomy" id="10228"/>
    <lineage>
        <taxon>Eukaryota</taxon>
        <taxon>Metazoa</taxon>
        <taxon>Placozoa</taxon>
        <taxon>Uniplacotomia</taxon>
        <taxon>Trichoplacea</taxon>
        <taxon>Trichoplacidae</taxon>
        <taxon>Trichoplax</taxon>
    </lineage>
</organism>